<proteinExistence type="predicted"/>
<feature type="domain" description="CUB" evidence="3">
    <location>
        <begin position="3"/>
        <end position="115"/>
    </location>
</feature>
<accession>A0ABQ9E745</accession>
<sequence>MVCGGHIGRLQGYIESPNYPGNYPNNVECIWKIKPGKKRRVLVIIPEIYISKEDNCGDMLVLRKSKKPTSLTTYETCEGSERPIAFTSSTRRMWVQFKSDTENSAAGFSIPFVTYNEEYQPLIEDIVRDGRLYSSYQHQSILKDRKLLNALMEVIAQPRNYFKYANVSRTMMPASFIRLLTSKVRKFFTT</sequence>
<gene>
    <name evidence="4" type="ORF">KUTeg_023762</name>
</gene>
<comment type="caution">
    <text evidence="4">The sequence shown here is derived from an EMBL/GenBank/DDBJ whole genome shotgun (WGS) entry which is preliminary data.</text>
</comment>
<comment type="caution">
    <text evidence="2">Lacks conserved residue(s) required for the propagation of feature annotation.</text>
</comment>
<dbReference type="Proteomes" id="UP001217089">
    <property type="component" value="Unassembled WGS sequence"/>
</dbReference>
<dbReference type="EMBL" id="JARBDR010000921">
    <property type="protein sequence ID" value="KAJ8299702.1"/>
    <property type="molecule type" value="Genomic_DNA"/>
</dbReference>
<evidence type="ECO:0000256" key="1">
    <source>
        <dbReference type="ARBA" id="ARBA00023157"/>
    </source>
</evidence>
<dbReference type="InterPro" id="IPR035914">
    <property type="entry name" value="Sperma_CUB_dom_sf"/>
</dbReference>
<reference evidence="4 5" key="1">
    <citation type="submission" date="2022-12" db="EMBL/GenBank/DDBJ databases">
        <title>Chromosome-level genome of Tegillarca granosa.</title>
        <authorList>
            <person name="Kim J."/>
        </authorList>
    </citation>
    <scope>NUCLEOTIDE SEQUENCE [LARGE SCALE GENOMIC DNA]</scope>
    <source>
        <strain evidence="4">Teg-2019</strain>
        <tissue evidence="4">Adductor muscle</tissue>
    </source>
</reference>
<dbReference type="PROSITE" id="PS01180">
    <property type="entry name" value="CUB"/>
    <property type="match status" value="1"/>
</dbReference>
<dbReference type="Pfam" id="PF00431">
    <property type="entry name" value="CUB"/>
    <property type="match status" value="1"/>
</dbReference>
<name>A0ABQ9E745_TEGGR</name>
<dbReference type="SUPFAM" id="SSF49854">
    <property type="entry name" value="Spermadhesin, CUB domain"/>
    <property type="match status" value="1"/>
</dbReference>
<dbReference type="SMART" id="SM00042">
    <property type="entry name" value="CUB"/>
    <property type="match status" value="1"/>
</dbReference>
<evidence type="ECO:0000256" key="2">
    <source>
        <dbReference type="PROSITE-ProRule" id="PRU00059"/>
    </source>
</evidence>
<dbReference type="InterPro" id="IPR000859">
    <property type="entry name" value="CUB_dom"/>
</dbReference>
<dbReference type="PANTHER" id="PTHR24046">
    <property type="entry name" value="SIGNAL PEPTIDE, CUB AND EGF-LIKE DOMAIN-CONTAINING"/>
    <property type="match status" value="1"/>
</dbReference>
<evidence type="ECO:0000313" key="4">
    <source>
        <dbReference type="EMBL" id="KAJ8299702.1"/>
    </source>
</evidence>
<keyword evidence="1" id="KW-1015">Disulfide bond</keyword>
<organism evidence="4 5">
    <name type="scientific">Tegillarca granosa</name>
    <name type="common">Malaysian cockle</name>
    <name type="synonym">Anadara granosa</name>
    <dbReference type="NCBI Taxonomy" id="220873"/>
    <lineage>
        <taxon>Eukaryota</taxon>
        <taxon>Metazoa</taxon>
        <taxon>Spiralia</taxon>
        <taxon>Lophotrochozoa</taxon>
        <taxon>Mollusca</taxon>
        <taxon>Bivalvia</taxon>
        <taxon>Autobranchia</taxon>
        <taxon>Pteriomorphia</taxon>
        <taxon>Arcoida</taxon>
        <taxon>Arcoidea</taxon>
        <taxon>Arcidae</taxon>
        <taxon>Tegillarca</taxon>
    </lineage>
</organism>
<evidence type="ECO:0000313" key="5">
    <source>
        <dbReference type="Proteomes" id="UP001217089"/>
    </source>
</evidence>
<keyword evidence="5" id="KW-1185">Reference proteome</keyword>
<dbReference type="PANTHER" id="PTHR24046:SF7">
    <property type="entry name" value="CUB DOMAIN-CONTAINING PROTEIN"/>
    <property type="match status" value="1"/>
</dbReference>
<dbReference type="InterPro" id="IPR052071">
    <property type="entry name" value="SCUB_EGF-like_domain"/>
</dbReference>
<dbReference type="CDD" id="cd00041">
    <property type="entry name" value="CUB"/>
    <property type="match status" value="1"/>
</dbReference>
<protein>
    <recommendedName>
        <fullName evidence="3">CUB domain-containing protein</fullName>
    </recommendedName>
</protein>
<evidence type="ECO:0000259" key="3">
    <source>
        <dbReference type="PROSITE" id="PS01180"/>
    </source>
</evidence>
<dbReference type="Gene3D" id="2.60.120.290">
    <property type="entry name" value="Spermadhesin, CUB domain"/>
    <property type="match status" value="1"/>
</dbReference>